<dbReference type="Pfam" id="PF18906">
    <property type="entry name" value="Phage_tube_2"/>
    <property type="match status" value="1"/>
</dbReference>
<reference evidence="1" key="1">
    <citation type="submission" date="2018-06" db="EMBL/GenBank/DDBJ databases">
        <authorList>
            <person name="Zhirakovskaya E."/>
        </authorList>
    </citation>
    <scope>NUCLEOTIDE SEQUENCE</scope>
</reference>
<organism evidence="1">
    <name type="scientific">hydrothermal vent metagenome</name>
    <dbReference type="NCBI Taxonomy" id="652676"/>
    <lineage>
        <taxon>unclassified sequences</taxon>
        <taxon>metagenomes</taxon>
        <taxon>ecological metagenomes</taxon>
    </lineage>
</organism>
<dbReference type="AlphaFoldDB" id="A0A3B0QL33"/>
<proteinExistence type="predicted"/>
<dbReference type="InterPro" id="IPR044000">
    <property type="entry name" value="Phage_tube_2"/>
</dbReference>
<gene>
    <name evidence="1" type="ORF">MNBD_DELTA01-1630</name>
</gene>
<sequence length="363" mass="39474">MAENKLYMAIGEEAARGTKEATTVGFIPLTSSGIPQVEFEEKKRKEFRGEDTAKGETTNLRMSRKWSGSVEMPMFTEAGATAGMIGTLFKHFFGKATSVQNASTGQYGHTMYPVVDLFGTANLGAKALTVNLNINEGASMKNWPFVGGRVSSLSFNQETGDHLKVTAEMVGQFKDTVTGELGSATFAAENLRCDYNNLTVYTGTITRVGTAPDYTDYTFGSATQIKPDKISVKIENGMEDAMRLSGIDYPDKTRIGLFKVTAEMTIDWEDPASGFSSIDDFNAWMAGVSETNLTLHWDSGTQAGTGDNHGLYIDIPRASRLGGEPEYDLEKDPMITLKYEGLYDSATTNYIVGLLLKNTAATV</sequence>
<protein>
    <submittedName>
        <fullName evidence="1">Uncharacterized protein</fullName>
    </submittedName>
</protein>
<evidence type="ECO:0000313" key="1">
    <source>
        <dbReference type="EMBL" id="VAV82534.1"/>
    </source>
</evidence>
<name>A0A3B0QL33_9ZZZZ</name>
<dbReference type="EMBL" id="UOEA01000021">
    <property type="protein sequence ID" value="VAV82534.1"/>
    <property type="molecule type" value="Genomic_DNA"/>
</dbReference>
<accession>A0A3B0QL33</accession>